<gene>
    <name evidence="4" type="ORF">HETIRDRAFT_436648</name>
</gene>
<dbReference type="PANTHER" id="PTHR10039:SF16">
    <property type="entry name" value="GPI INOSITOL-DEACYLASE"/>
    <property type="match status" value="1"/>
</dbReference>
<dbReference type="InParanoid" id="W4JTR2"/>
<dbReference type="InterPro" id="IPR056884">
    <property type="entry name" value="NPHP3-like_N"/>
</dbReference>
<dbReference type="HOGENOM" id="CLU_405990_0_0_1"/>
<dbReference type="RefSeq" id="XP_009551701.1">
    <property type="nucleotide sequence ID" value="XM_009553406.1"/>
</dbReference>
<dbReference type="eggNOG" id="ENOG502SQBV">
    <property type="taxonomic scope" value="Eukaryota"/>
</dbReference>
<keyword evidence="1" id="KW-0677">Repeat</keyword>
<evidence type="ECO:0000313" key="4">
    <source>
        <dbReference type="EMBL" id="ETW76834.1"/>
    </source>
</evidence>
<dbReference type="InterPro" id="IPR007111">
    <property type="entry name" value="NACHT_NTPase"/>
</dbReference>
<accession>W4JTR2</accession>
<organism evidence="4 5">
    <name type="scientific">Heterobasidion irregulare (strain TC 32-1)</name>
    <dbReference type="NCBI Taxonomy" id="747525"/>
    <lineage>
        <taxon>Eukaryota</taxon>
        <taxon>Fungi</taxon>
        <taxon>Dikarya</taxon>
        <taxon>Basidiomycota</taxon>
        <taxon>Agaricomycotina</taxon>
        <taxon>Agaricomycetes</taxon>
        <taxon>Russulales</taxon>
        <taxon>Bondarzewiaceae</taxon>
        <taxon>Heterobasidion</taxon>
        <taxon>Heterobasidion annosum species complex</taxon>
    </lineage>
</organism>
<dbReference type="PANTHER" id="PTHR10039">
    <property type="entry name" value="AMELOGENIN"/>
    <property type="match status" value="1"/>
</dbReference>
<proteinExistence type="predicted"/>
<dbReference type="GeneID" id="20674902"/>
<dbReference type="PROSITE" id="PS50837">
    <property type="entry name" value="NACHT"/>
    <property type="match status" value="1"/>
</dbReference>
<evidence type="ECO:0000256" key="2">
    <source>
        <dbReference type="SAM" id="MobiDB-lite"/>
    </source>
</evidence>
<dbReference type="KEGG" id="hir:HETIRDRAFT_436648"/>
<dbReference type="AlphaFoldDB" id="W4JTR2"/>
<feature type="region of interest" description="Disordered" evidence="2">
    <location>
        <begin position="581"/>
        <end position="605"/>
    </location>
</feature>
<dbReference type="OrthoDB" id="448455at2759"/>
<dbReference type="EMBL" id="KI925464">
    <property type="protein sequence ID" value="ETW76834.1"/>
    <property type="molecule type" value="Genomic_DNA"/>
</dbReference>
<reference evidence="4 5" key="1">
    <citation type="journal article" date="2012" name="New Phytol.">
        <title>Insight into trade-off between wood decay and parasitism from the genome of a fungal forest pathogen.</title>
        <authorList>
            <person name="Olson A."/>
            <person name="Aerts A."/>
            <person name="Asiegbu F."/>
            <person name="Belbahri L."/>
            <person name="Bouzid O."/>
            <person name="Broberg A."/>
            <person name="Canback B."/>
            <person name="Coutinho P.M."/>
            <person name="Cullen D."/>
            <person name="Dalman K."/>
            <person name="Deflorio G."/>
            <person name="van Diepen L.T."/>
            <person name="Dunand C."/>
            <person name="Duplessis S."/>
            <person name="Durling M."/>
            <person name="Gonthier P."/>
            <person name="Grimwood J."/>
            <person name="Fossdal C.G."/>
            <person name="Hansson D."/>
            <person name="Henrissat B."/>
            <person name="Hietala A."/>
            <person name="Himmelstrand K."/>
            <person name="Hoffmeister D."/>
            <person name="Hogberg N."/>
            <person name="James T.Y."/>
            <person name="Karlsson M."/>
            <person name="Kohler A."/>
            <person name="Kues U."/>
            <person name="Lee Y.H."/>
            <person name="Lin Y.C."/>
            <person name="Lind M."/>
            <person name="Lindquist E."/>
            <person name="Lombard V."/>
            <person name="Lucas S."/>
            <person name="Lunden K."/>
            <person name="Morin E."/>
            <person name="Murat C."/>
            <person name="Park J."/>
            <person name="Raffaello T."/>
            <person name="Rouze P."/>
            <person name="Salamov A."/>
            <person name="Schmutz J."/>
            <person name="Solheim H."/>
            <person name="Stahlberg J."/>
            <person name="Velez H."/>
            <person name="de Vries R.P."/>
            <person name="Wiebenga A."/>
            <person name="Woodward S."/>
            <person name="Yakovlev I."/>
            <person name="Garbelotto M."/>
            <person name="Martin F."/>
            <person name="Grigoriev I.V."/>
            <person name="Stenlid J."/>
        </authorList>
    </citation>
    <scope>NUCLEOTIDE SEQUENCE [LARGE SCALE GENOMIC DNA]</scope>
    <source>
        <strain evidence="4 5">TC 32-1</strain>
    </source>
</reference>
<dbReference type="InterPro" id="IPR027417">
    <property type="entry name" value="P-loop_NTPase"/>
</dbReference>
<protein>
    <recommendedName>
        <fullName evidence="3">NACHT domain-containing protein</fullName>
    </recommendedName>
</protein>
<name>W4JTR2_HETIT</name>
<feature type="domain" description="NACHT" evidence="3">
    <location>
        <begin position="75"/>
        <end position="187"/>
    </location>
</feature>
<dbReference type="Proteomes" id="UP000030671">
    <property type="component" value="Unassembled WGS sequence"/>
</dbReference>
<evidence type="ECO:0000256" key="1">
    <source>
        <dbReference type="ARBA" id="ARBA00022737"/>
    </source>
</evidence>
<dbReference type="SUPFAM" id="SSF52540">
    <property type="entry name" value="P-loop containing nucleoside triphosphate hydrolases"/>
    <property type="match status" value="1"/>
</dbReference>
<sequence>MIGGPMRVSQSHHRVSETPSCFFTYEDEFLRRLKPSDVAYTHEQLEKVALPGSGDWLLHDDRFVRWVSVDGESSGILWCHGKPGAGKTVLASIIISELRRRYGDAQDIATPFFYFASDIPERSQPTAALRTILHQMLSQLPRHSKDHLLSLAREYGERVPRLNYAQIIEAASKHFRHTFLVIDALDECQSFGKLTSTLASLGGTLKLLVLSRENHELAQRFMHAIPLLPAVIDKEIQKFVRQTLEDYQTSKRLVVRDPALISEISETLCSKADGMFLWVALQMKAICRERTDSDIRAALLDLPKNLDETYVRALDAIDKLGPRQSRRVRLTLWWLVGAMRPLALDELAEAVAVADMVHGFWDASVVATEPRTLVDDCANLCTLARASGGARPVVQLVHASVQDFLLADAATFTRSFPAYHISAQRMHWELGRHCFRSIQLAQSTERPASAAADFHSIRFAKYAIEHVYAHLKRSHLKDVLALSTHASINQLHHALLDAQSPLKGARDGTASLSDLRRAFTRAYKNGLERFNVRHHQNLAQSLDCILGAKSDRPGLHPALEDPHILDLSVLLHFCALDDSGVASPSRARHRRNRRRDSLSPSRPIVSEQENVARNIRAVCLDNLRHALDLIEVAKDARQAHNPTKRPLRVLNEALRGHDTPTAGILERMDEDARRAVV</sequence>
<dbReference type="Gene3D" id="3.40.50.300">
    <property type="entry name" value="P-loop containing nucleotide triphosphate hydrolases"/>
    <property type="match status" value="1"/>
</dbReference>
<evidence type="ECO:0000259" key="3">
    <source>
        <dbReference type="PROSITE" id="PS50837"/>
    </source>
</evidence>
<keyword evidence="5" id="KW-1185">Reference proteome</keyword>
<evidence type="ECO:0000313" key="5">
    <source>
        <dbReference type="Proteomes" id="UP000030671"/>
    </source>
</evidence>
<dbReference type="Pfam" id="PF24883">
    <property type="entry name" value="NPHP3_N"/>
    <property type="match status" value="1"/>
</dbReference>